<evidence type="ECO:0000256" key="8">
    <source>
        <dbReference type="ARBA" id="ARBA00022741"/>
    </source>
</evidence>
<evidence type="ECO:0000256" key="1">
    <source>
        <dbReference type="ARBA" id="ARBA00000085"/>
    </source>
</evidence>
<feature type="transmembrane region" description="Helical" evidence="14">
    <location>
        <begin position="208"/>
        <end position="226"/>
    </location>
</feature>
<evidence type="ECO:0000256" key="9">
    <source>
        <dbReference type="ARBA" id="ARBA00022777"/>
    </source>
</evidence>
<dbReference type="InterPro" id="IPR005467">
    <property type="entry name" value="His_kinase_dom"/>
</dbReference>
<dbReference type="PANTHER" id="PTHR45528:SF1">
    <property type="entry name" value="SENSOR HISTIDINE KINASE CPXA"/>
    <property type="match status" value="1"/>
</dbReference>
<dbReference type="InterPro" id="IPR050398">
    <property type="entry name" value="HssS/ArlS-like"/>
</dbReference>
<keyword evidence="4" id="KW-1003">Cell membrane</keyword>
<feature type="transmembrane region" description="Helical" evidence="14">
    <location>
        <begin position="394"/>
        <end position="427"/>
    </location>
</feature>
<evidence type="ECO:0000256" key="2">
    <source>
        <dbReference type="ARBA" id="ARBA00004651"/>
    </source>
</evidence>
<dbReference type="InterPro" id="IPR003594">
    <property type="entry name" value="HATPase_dom"/>
</dbReference>
<evidence type="ECO:0000256" key="3">
    <source>
        <dbReference type="ARBA" id="ARBA00012438"/>
    </source>
</evidence>
<evidence type="ECO:0000256" key="12">
    <source>
        <dbReference type="ARBA" id="ARBA00023012"/>
    </source>
</evidence>
<gene>
    <name evidence="16" type="ORF">SAMN05444280_10815</name>
</gene>
<dbReference type="Gene3D" id="1.10.287.130">
    <property type="match status" value="1"/>
</dbReference>
<dbReference type="InterPro" id="IPR004358">
    <property type="entry name" value="Sig_transdc_His_kin-like_C"/>
</dbReference>
<dbReference type="GO" id="GO:0000155">
    <property type="term" value="F:phosphorelay sensor kinase activity"/>
    <property type="evidence" value="ECO:0007669"/>
    <property type="project" value="InterPro"/>
</dbReference>
<dbReference type="Pfam" id="PF00512">
    <property type="entry name" value="HisKA"/>
    <property type="match status" value="1"/>
</dbReference>
<keyword evidence="5" id="KW-0597">Phosphoprotein</keyword>
<reference evidence="16 17" key="1">
    <citation type="submission" date="2016-11" db="EMBL/GenBank/DDBJ databases">
        <authorList>
            <person name="Jaros S."/>
            <person name="Januszkiewicz K."/>
            <person name="Wedrychowicz H."/>
        </authorList>
    </citation>
    <scope>NUCLEOTIDE SEQUENCE [LARGE SCALE GENOMIC DNA]</scope>
    <source>
        <strain evidence="16 17">DSM 27063</strain>
    </source>
</reference>
<dbReference type="AlphaFoldDB" id="A0A1M6F304"/>
<keyword evidence="13 14" id="KW-0472">Membrane</keyword>
<evidence type="ECO:0000313" key="17">
    <source>
        <dbReference type="Proteomes" id="UP000184050"/>
    </source>
</evidence>
<dbReference type="PANTHER" id="PTHR45528">
    <property type="entry name" value="SENSOR HISTIDINE KINASE CPXA"/>
    <property type="match status" value="1"/>
</dbReference>
<evidence type="ECO:0000256" key="7">
    <source>
        <dbReference type="ARBA" id="ARBA00022692"/>
    </source>
</evidence>
<comment type="catalytic activity">
    <reaction evidence="1">
        <text>ATP + protein L-histidine = ADP + protein N-phospho-L-histidine.</text>
        <dbReference type="EC" id="2.7.13.3"/>
    </reaction>
</comment>
<evidence type="ECO:0000256" key="10">
    <source>
        <dbReference type="ARBA" id="ARBA00022840"/>
    </source>
</evidence>
<evidence type="ECO:0000256" key="6">
    <source>
        <dbReference type="ARBA" id="ARBA00022679"/>
    </source>
</evidence>
<dbReference type="InterPro" id="IPR003661">
    <property type="entry name" value="HisK_dim/P_dom"/>
</dbReference>
<dbReference type="SUPFAM" id="SSF55874">
    <property type="entry name" value="ATPase domain of HSP90 chaperone/DNA topoisomerase II/histidine kinase"/>
    <property type="match status" value="1"/>
</dbReference>
<dbReference type="PROSITE" id="PS50109">
    <property type="entry name" value="HIS_KIN"/>
    <property type="match status" value="1"/>
</dbReference>
<feature type="transmembrane region" description="Helical" evidence="14">
    <location>
        <begin position="238"/>
        <end position="260"/>
    </location>
</feature>
<protein>
    <recommendedName>
        <fullName evidence="3">histidine kinase</fullName>
        <ecNumber evidence="3">2.7.13.3</ecNumber>
    </recommendedName>
</protein>
<accession>A0A1M6F304</accession>
<dbReference type="SMART" id="SM00388">
    <property type="entry name" value="HisKA"/>
    <property type="match status" value="1"/>
</dbReference>
<keyword evidence="9" id="KW-0418">Kinase</keyword>
<feature type="transmembrane region" description="Helical" evidence="14">
    <location>
        <begin position="914"/>
        <end position="938"/>
    </location>
</feature>
<keyword evidence="11 14" id="KW-1133">Transmembrane helix</keyword>
<feature type="domain" description="Histidine kinase" evidence="15">
    <location>
        <begin position="1008"/>
        <end position="1219"/>
    </location>
</feature>
<evidence type="ECO:0000313" key="16">
    <source>
        <dbReference type="EMBL" id="SHI92062.1"/>
    </source>
</evidence>
<evidence type="ECO:0000256" key="13">
    <source>
        <dbReference type="ARBA" id="ARBA00023136"/>
    </source>
</evidence>
<dbReference type="Gene3D" id="6.10.340.10">
    <property type="match status" value="1"/>
</dbReference>
<dbReference type="GO" id="GO:0005524">
    <property type="term" value="F:ATP binding"/>
    <property type="evidence" value="ECO:0007669"/>
    <property type="project" value="UniProtKB-KW"/>
</dbReference>
<keyword evidence="17" id="KW-1185">Reference proteome</keyword>
<keyword evidence="7 14" id="KW-0812">Transmembrane</keyword>
<name>A0A1M6F304_9BACT</name>
<sequence>MQKVNKYTFLIFAISLFVVAAIIENGLLKKHPEIHLVEDFREQLWGYEEKLAECTGEIASAMAEGDMESGFYNYITANSQMLRENGFGFLVYENGELIYWSNRSISFFNYEEMLPQNEGLVKLPNGHYFAEKRETDDFHIYGFHLIKSSYTYENNYLKKNFFECYDIPDDYLISEGESDDEYAVHSNNGNYLFTLEPRGNFLCTTHQLYFPGIIYFIGLLIFLVYLRREFIESDAPYFIKLFGLAIALFLVYWLHLIFHIPRVLFHLDFFSPSVFALNSWLPSLGDYFLLALFFLFWIYHFGQHLDIDEIKKNSFLPRRTIAVLLFLFSGSIYLLIHFLIRELIFNSTISFSLNQITSVTIQSVWGIFSVGMFLLAGFYFTIKIVECSRNDFRLGELAGIVTLIALFLAVVQFISVGYVAIAVLVLFITASVLASLFSKNYLQNFTLSYLIIFISAASLYSLVVFYTSISEKQRGDQKLMAVTLVAERDPAAEVFLTEIQEDINTDPNIPNLLIEDDGLEKYIEEQYFNTYFRKYEVRFFVCSGTDSLDIESENRTALCMDFFENMIETQGVKIPGTSFYFMDNMNGRISYTGCLHYPLSSEKRGISIFIELNSDLLFEGIGFPELLIDKSMTKPDNYKKFDYAKYFGGELTDKHGDYNYNNYVNSYITSDKEFEFNRWDGMEHLIYHTRDYNYVIVSRELFTAIDYLISFPYLFVFYFLSVLILLFVINPSLRKRPVTFDLKFRIQASIISIVFVSLLVVATGTIWYNVKEYKEKHQNDLNEKMISIAEEIDMRLENVDEISYDLADWLQRELSKLSNIFRTDINVYGTNGNLVASSRPEVFERGLVSDRINARAYNEILNNFQISYFQPEQIGEMSYLSAYKPIINNRGSYLGVINLPYFVKQDRYSQELSTIIVAFINLYVLLLLASVIVAIFIANQITHPLVLIHENLKKMQLGKRNEPIFYKRNDEIGSLVKEYNKKVEELAVSAELLARSERESAWREMAKQIAHEIKNPLTPMKLNIQHLQRAKGEGKEYNEYIERVTSTLIEQIENLSNIATEFSNFAKIPNARNQVFKLGEQLQKVLDLFETHSRVTIDFNTNGLDYVKVNADREQLSRAIINLVKNSIQAIPEDQEGKIKINLSRREHMAVIAISDNGEGISPEVRDKLFSPSFTTKTSGMGLGLSIVKNIVENFSGKLWFETQQGKGTTFYIEIPVYEE</sequence>
<evidence type="ECO:0000256" key="14">
    <source>
        <dbReference type="SAM" id="Phobius"/>
    </source>
</evidence>
<feature type="transmembrane region" description="Helical" evidence="14">
    <location>
        <begin position="360"/>
        <end position="382"/>
    </location>
</feature>
<dbReference type="CDD" id="cd00082">
    <property type="entry name" value="HisKA"/>
    <property type="match status" value="1"/>
</dbReference>
<feature type="transmembrane region" description="Helical" evidence="14">
    <location>
        <begin position="320"/>
        <end position="340"/>
    </location>
</feature>
<keyword evidence="10" id="KW-0067">ATP-binding</keyword>
<dbReference type="SMART" id="SM00387">
    <property type="entry name" value="HATPase_c"/>
    <property type="match status" value="1"/>
</dbReference>
<feature type="transmembrane region" description="Helical" evidence="14">
    <location>
        <begin position="707"/>
        <end position="729"/>
    </location>
</feature>
<dbReference type="InterPro" id="IPR036097">
    <property type="entry name" value="HisK_dim/P_sf"/>
</dbReference>
<evidence type="ECO:0000256" key="5">
    <source>
        <dbReference type="ARBA" id="ARBA00022553"/>
    </source>
</evidence>
<feature type="transmembrane region" description="Helical" evidence="14">
    <location>
        <begin position="749"/>
        <end position="770"/>
    </location>
</feature>
<dbReference type="STRING" id="1168035.SAMN05444280_10815"/>
<dbReference type="EMBL" id="FQZE01000008">
    <property type="protein sequence ID" value="SHI92062.1"/>
    <property type="molecule type" value="Genomic_DNA"/>
</dbReference>
<evidence type="ECO:0000256" key="4">
    <source>
        <dbReference type="ARBA" id="ARBA00022475"/>
    </source>
</evidence>
<dbReference type="PRINTS" id="PR00344">
    <property type="entry name" value="BCTRLSENSOR"/>
</dbReference>
<evidence type="ECO:0000259" key="15">
    <source>
        <dbReference type="PROSITE" id="PS50109"/>
    </source>
</evidence>
<dbReference type="SUPFAM" id="SSF47384">
    <property type="entry name" value="Homodimeric domain of signal transducing histidine kinase"/>
    <property type="match status" value="1"/>
</dbReference>
<feature type="transmembrane region" description="Helical" evidence="14">
    <location>
        <begin position="7"/>
        <end position="28"/>
    </location>
</feature>
<comment type="subcellular location">
    <subcellularLocation>
        <location evidence="2">Cell membrane</location>
        <topology evidence="2">Multi-pass membrane protein</topology>
    </subcellularLocation>
</comment>
<dbReference type="InterPro" id="IPR036890">
    <property type="entry name" value="HATPase_C_sf"/>
</dbReference>
<dbReference type="GO" id="GO:0005886">
    <property type="term" value="C:plasma membrane"/>
    <property type="evidence" value="ECO:0007669"/>
    <property type="project" value="UniProtKB-SubCell"/>
</dbReference>
<feature type="transmembrane region" description="Helical" evidence="14">
    <location>
        <begin position="280"/>
        <end position="299"/>
    </location>
</feature>
<dbReference type="EC" id="2.7.13.3" evidence="3"/>
<dbReference type="Pfam" id="PF02518">
    <property type="entry name" value="HATPase_c"/>
    <property type="match status" value="1"/>
</dbReference>
<organism evidence="16 17">
    <name type="scientific">Tangfeifania diversioriginum</name>
    <dbReference type="NCBI Taxonomy" id="1168035"/>
    <lineage>
        <taxon>Bacteria</taxon>
        <taxon>Pseudomonadati</taxon>
        <taxon>Bacteroidota</taxon>
        <taxon>Bacteroidia</taxon>
        <taxon>Marinilabiliales</taxon>
        <taxon>Prolixibacteraceae</taxon>
        <taxon>Tangfeifania</taxon>
    </lineage>
</organism>
<feature type="transmembrane region" description="Helical" evidence="14">
    <location>
        <begin position="447"/>
        <end position="469"/>
    </location>
</feature>
<keyword evidence="12" id="KW-0902">Two-component regulatory system</keyword>
<dbReference type="Proteomes" id="UP000184050">
    <property type="component" value="Unassembled WGS sequence"/>
</dbReference>
<dbReference type="Gene3D" id="3.30.565.10">
    <property type="entry name" value="Histidine kinase-like ATPase, C-terminal domain"/>
    <property type="match status" value="1"/>
</dbReference>
<keyword evidence="8" id="KW-0547">Nucleotide-binding</keyword>
<keyword evidence="6" id="KW-0808">Transferase</keyword>
<evidence type="ECO:0000256" key="11">
    <source>
        <dbReference type="ARBA" id="ARBA00022989"/>
    </source>
</evidence>
<proteinExistence type="predicted"/>